<reference evidence="1 2" key="1">
    <citation type="submission" date="2024-01" db="EMBL/GenBank/DDBJ databases">
        <title>The complete chloroplast genome sequence of Lithospermum erythrorhizon: insights into the phylogenetic relationship among Boraginaceae species and the maternal lineages of purple gromwells.</title>
        <authorList>
            <person name="Okada T."/>
            <person name="Watanabe K."/>
        </authorList>
    </citation>
    <scope>NUCLEOTIDE SEQUENCE [LARGE SCALE GENOMIC DNA]</scope>
</reference>
<dbReference type="AlphaFoldDB" id="A0AAV3PHV4"/>
<dbReference type="EMBL" id="BAABME010001759">
    <property type="protein sequence ID" value="GAA0151312.1"/>
    <property type="molecule type" value="Genomic_DNA"/>
</dbReference>
<keyword evidence="2" id="KW-1185">Reference proteome</keyword>
<accession>A0AAV3PHV4</accession>
<name>A0AAV3PHV4_LITER</name>
<evidence type="ECO:0000313" key="1">
    <source>
        <dbReference type="EMBL" id="GAA0151312.1"/>
    </source>
</evidence>
<comment type="caution">
    <text evidence="1">The sequence shown here is derived from an EMBL/GenBank/DDBJ whole genome shotgun (WGS) entry which is preliminary data.</text>
</comment>
<organism evidence="1 2">
    <name type="scientific">Lithospermum erythrorhizon</name>
    <name type="common">Purple gromwell</name>
    <name type="synonym">Lithospermum officinale var. erythrorhizon</name>
    <dbReference type="NCBI Taxonomy" id="34254"/>
    <lineage>
        <taxon>Eukaryota</taxon>
        <taxon>Viridiplantae</taxon>
        <taxon>Streptophyta</taxon>
        <taxon>Embryophyta</taxon>
        <taxon>Tracheophyta</taxon>
        <taxon>Spermatophyta</taxon>
        <taxon>Magnoliopsida</taxon>
        <taxon>eudicotyledons</taxon>
        <taxon>Gunneridae</taxon>
        <taxon>Pentapetalae</taxon>
        <taxon>asterids</taxon>
        <taxon>lamiids</taxon>
        <taxon>Boraginales</taxon>
        <taxon>Boraginaceae</taxon>
        <taxon>Boraginoideae</taxon>
        <taxon>Lithospermeae</taxon>
        <taxon>Lithospermum</taxon>
    </lineage>
</organism>
<protein>
    <submittedName>
        <fullName evidence="1">Uncharacterized protein</fullName>
    </submittedName>
</protein>
<dbReference type="Proteomes" id="UP001454036">
    <property type="component" value="Unassembled WGS sequence"/>
</dbReference>
<evidence type="ECO:0000313" key="2">
    <source>
        <dbReference type="Proteomes" id="UP001454036"/>
    </source>
</evidence>
<proteinExistence type="predicted"/>
<sequence length="301" mass="34310">MQFPFSSFVNNPLIPINRAPSQLTPIGRWLNLTMFQVACRIAMVEPRVCLFAALFSVTHDNFQTIFSTHRRRNILVKNRPNKVPNKRLLNKWFFPQGGMVVGVPRIWTLKSEEKSLPTDTDSDIVAIKKIRSTLPQDTDAMERLPWFTYVDEALPVAAGLVYDREFNFDANDEPTSWGINLYFFFMISLCFLTFNQYICCFAEELVLVASAAQPEEVNFDVMFGERSSLFDRMKLKSKTKPRKSMVPANFQPAAPIHITSIPAPKVNSMLNRIVENILASTSNPSKMAKMATLNKKKKSSK</sequence>
<gene>
    <name evidence="1" type="ORF">LIER_10056</name>
</gene>